<protein>
    <submittedName>
        <fullName evidence="4">N-acetyltransferase family protein</fullName>
    </submittedName>
</protein>
<evidence type="ECO:0000313" key="5">
    <source>
        <dbReference type="Proteomes" id="UP001556220"/>
    </source>
</evidence>
<comment type="caution">
    <text evidence="4">The sequence shown here is derived from an EMBL/GenBank/DDBJ whole genome shotgun (WGS) entry which is preliminary data.</text>
</comment>
<dbReference type="Gene3D" id="3.40.630.30">
    <property type="match status" value="1"/>
</dbReference>
<sequence length="165" mass="18693">MLRSPTRSSEHPVNDTISIRPVTAIDYAAWKPLWDGYNAFYGRSGPAALPEAITRITWARFHDPAEPVHALVAEHDGELLGLAHYLFHRSTIQIEQSCYLQDLFTVAAARGRGVGRALIEQVCEHARAARAPRVYWQTHETNTTAMRLYDQVAEKSGFVIYRKFI</sequence>
<keyword evidence="5" id="KW-1185">Reference proteome</keyword>
<evidence type="ECO:0000313" key="4">
    <source>
        <dbReference type="EMBL" id="MEW9573207.1"/>
    </source>
</evidence>
<reference evidence="4 5" key="1">
    <citation type="submission" date="2024-06" db="EMBL/GenBank/DDBJ databases">
        <authorList>
            <person name="Woo H."/>
        </authorList>
    </citation>
    <scope>NUCLEOTIDE SEQUENCE [LARGE SCALE GENOMIC DNA]</scope>
    <source>
        <strain evidence="4 5">Si-c</strain>
    </source>
</reference>
<name>A0ABV3QH80_9GAMM</name>
<keyword evidence="2" id="KW-0012">Acyltransferase</keyword>
<dbReference type="Pfam" id="PF00583">
    <property type="entry name" value="Acetyltransf_1"/>
    <property type="match status" value="1"/>
</dbReference>
<dbReference type="InterPro" id="IPR016181">
    <property type="entry name" value="Acyl_CoA_acyltransferase"/>
</dbReference>
<dbReference type="InterPro" id="IPR050832">
    <property type="entry name" value="Bact_Acetyltransf"/>
</dbReference>
<evidence type="ECO:0000256" key="1">
    <source>
        <dbReference type="ARBA" id="ARBA00022679"/>
    </source>
</evidence>
<accession>A0ABV3QH80</accession>
<proteinExistence type="predicted"/>
<dbReference type="PANTHER" id="PTHR43877:SF2">
    <property type="entry name" value="AMINOALKYLPHOSPHONATE N-ACETYLTRANSFERASE-RELATED"/>
    <property type="match status" value="1"/>
</dbReference>
<dbReference type="InterPro" id="IPR000182">
    <property type="entry name" value="GNAT_dom"/>
</dbReference>
<dbReference type="Proteomes" id="UP001556220">
    <property type="component" value="Unassembled WGS sequence"/>
</dbReference>
<dbReference type="CDD" id="cd04301">
    <property type="entry name" value="NAT_SF"/>
    <property type="match status" value="1"/>
</dbReference>
<dbReference type="EMBL" id="JBFOHK010000004">
    <property type="protein sequence ID" value="MEW9573207.1"/>
    <property type="molecule type" value="Genomic_DNA"/>
</dbReference>
<keyword evidence="1" id="KW-0808">Transferase</keyword>
<dbReference type="PANTHER" id="PTHR43877">
    <property type="entry name" value="AMINOALKYLPHOSPHONATE N-ACETYLTRANSFERASE-RELATED-RELATED"/>
    <property type="match status" value="1"/>
</dbReference>
<feature type="domain" description="N-acetyltransferase" evidence="3">
    <location>
        <begin position="17"/>
        <end position="165"/>
    </location>
</feature>
<dbReference type="RefSeq" id="WP_367855259.1">
    <property type="nucleotide sequence ID" value="NZ_JBFOHK010000004.1"/>
</dbReference>
<dbReference type="SUPFAM" id="SSF55729">
    <property type="entry name" value="Acyl-CoA N-acyltransferases (Nat)"/>
    <property type="match status" value="1"/>
</dbReference>
<evidence type="ECO:0000256" key="2">
    <source>
        <dbReference type="ARBA" id="ARBA00023315"/>
    </source>
</evidence>
<evidence type="ECO:0000259" key="3">
    <source>
        <dbReference type="PROSITE" id="PS51186"/>
    </source>
</evidence>
<dbReference type="PROSITE" id="PS51186">
    <property type="entry name" value="GNAT"/>
    <property type="match status" value="1"/>
</dbReference>
<gene>
    <name evidence="4" type="ORF">ABQJ54_15730</name>
</gene>
<organism evidence="4 5">
    <name type="scientific">Rhodanobacter lycopersici</name>
    <dbReference type="NCBI Taxonomy" id="3162487"/>
    <lineage>
        <taxon>Bacteria</taxon>
        <taxon>Pseudomonadati</taxon>
        <taxon>Pseudomonadota</taxon>
        <taxon>Gammaproteobacteria</taxon>
        <taxon>Lysobacterales</taxon>
        <taxon>Rhodanobacteraceae</taxon>
        <taxon>Rhodanobacter</taxon>
    </lineage>
</organism>